<dbReference type="InterPro" id="IPR012302">
    <property type="entry name" value="Malic_NAD-bd"/>
</dbReference>
<dbReference type="InterPro" id="IPR012301">
    <property type="entry name" value="Malic_N_dom"/>
</dbReference>
<feature type="binding site" evidence="7">
    <location>
        <position position="307"/>
    </location>
    <ligand>
        <name>a divalent metal cation</name>
        <dbReference type="ChEBI" id="CHEBI:60240"/>
    </ligand>
</feature>
<feature type="active site" description="Proton donor" evidence="5">
    <location>
        <position position="128"/>
    </location>
</feature>
<feature type="domain" description="Malic enzyme N-terminal" evidence="10">
    <location>
        <begin position="105"/>
        <end position="298"/>
    </location>
</feature>
<evidence type="ECO:0000259" key="10">
    <source>
        <dbReference type="SMART" id="SM01274"/>
    </source>
</evidence>
<reference evidence="11 12" key="1">
    <citation type="journal article" date="2016" name="Mol. Biol. Evol.">
        <title>Comparative Genomics of Early-Diverging Mushroom-Forming Fungi Provides Insights into the Origins of Lignocellulose Decay Capabilities.</title>
        <authorList>
            <person name="Nagy L.G."/>
            <person name="Riley R."/>
            <person name="Tritt A."/>
            <person name="Adam C."/>
            <person name="Daum C."/>
            <person name="Floudas D."/>
            <person name="Sun H."/>
            <person name="Yadav J.S."/>
            <person name="Pangilinan J."/>
            <person name="Larsson K.H."/>
            <person name="Matsuura K."/>
            <person name="Barry K."/>
            <person name="Labutti K."/>
            <person name="Kuo R."/>
            <person name="Ohm R.A."/>
            <person name="Bhattacharya S.S."/>
            <person name="Shirouzu T."/>
            <person name="Yoshinaga Y."/>
            <person name="Martin F.M."/>
            <person name="Grigoriev I.V."/>
            <person name="Hibbett D.S."/>
        </authorList>
    </citation>
    <scope>NUCLEOTIDE SEQUENCE [LARGE SCALE GENOMIC DNA]</scope>
    <source>
        <strain evidence="11 12">TUFC12733</strain>
    </source>
</reference>
<evidence type="ECO:0000256" key="3">
    <source>
        <dbReference type="ARBA" id="ARBA00022723"/>
    </source>
</evidence>
<dbReference type="Gene3D" id="3.40.50.720">
    <property type="entry name" value="NAD(P)-binding Rossmann-like Domain"/>
    <property type="match status" value="1"/>
</dbReference>
<dbReference type="STRING" id="1330018.A0A167REK4"/>
<name>A0A167REK4_CALVF</name>
<evidence type="ECO:0000256" key="5">
    <source>
        <dbReference type="PIRSR" id="PIRSR000106-1"/>
    </source>
</evidence>
<keyword evidence="8" id="KW-0560">Oxidoreductase</keyword>
<evidence type="ECO:0000256" key="8">
    <source>
        <dbReference type="RuleBase" id="RU003426"/>
    </source>
</evidence>
<dbReference type="InterPro" id="IPR037062">
    <property type="entry name" value="Malic_N_dom_sf"/>
</dbReference>
<feature type="active site" description="Proton acceptor" evidence="5">
    <location>
        <position position="212"/>
    </location>
</feature>
<dbReference type="GO" id="GO:0005739">
    <property type="term" value="C:mitochondrion"/>
    <property type="evidence" value="ECO:0007669"/>
    <property type="project" value="TreeGrafter"/>
</dbReference>
<comment type="cofactor">
    <cofactor evidence="7">
        <name>Mg(2+)</name>
        <dbReference type="ChEBI" id="CHEBI:18420"/>
    </cofactor>
    <cofactor evidence="7">
        <name>Mn(2+)</name>
        <dbReference type="ChEBI" id="CHEBI:29035"/>
    </cofactor>
    <text evidence="7">Divalent metal cations. Prefers magnesium or manganese.</text>
</comment>
<evidence type="ECO:0000313" key="11">
    <source>
        <dbReference type="EMBL" id="KZP00825.1"/>
    </source>
</evidence>
<feature type="binding site" evidence="6">
    <location>
        <position position="505"/>
    </location>
    <ligand>
        <name>(S)-malate</name>
        <dbReference type="ChEBI" id="CHEBI:15589"/>
    </ligand>
</feature>
<dbReference type="PANTHER" id="PTHR23406:SF34">
    <property type="entry name" value="NAD-DEPENDENT MALIC ENZYME, MITOCHONDRIAL"/>
    <property type="match status" value="1"/>
</dbReference>
<feature type="binding site" evidence="7">
    <location>
        <position position="284"/>
    </location>
    <ligand>
        <name>a divalent metal cation</name>
        <dbReference type="ChEBI" id="CHEBI:60240"/>
    </ligand>
</feature>
<feature type="binding site" evidence="6">
    <location>
        <position position="460"/>
    </location>
    <ligand>
        <name>(S)-malate</name>
        <dbReference type="ChEBI" id="CHEBI:15589"/>
    </ligand>
</feature>
<accession>A0A167REK4</accession>
<feature type="domain" description="Malic enzyme NAD-binding" evidence="9">
    <location>
        <begin position="308"/>
        <end position="576"/>
    </location>
</feature>
<dbReference type="InterPro" id="IPR015884">
    <property type="entry name" value="Malic_enzyme_CS"/>
</dbReference>
<protein>
    <recommendedName>
        <fullName evidence="8">Malic enzyme</fullName>
    </recommendedName>
</protein>
<dbReference type="NCBIfam" id="NF010052">
    <property type="entry name" value="PRK13529.1"/>
    <property type="match status" value="1"/>
</dbReference>
<evidence type="ECO:0000256" key="2">
    <source>
        <dbReference type="ARBA" id="ARBA00008785"/>
    </source>
</evidence>
<keyword evidence="3 7" id="KW-0479">Metal-binding</keyword>
<dbReference type="PRINTS" id="PR00072">
    <property type="entry name" value="MALOXRDTASE"/>
</dbReference>
<dbReference type="SMART" id="SM01274">
    <property type="entry name" value="malic"/>
    <property type="match status" value="1"/>
</dbReference>
<dbReference type="OrthoDB" id="5365701at2759"/>
<dbReference type="SUPFAM" id="SSF51735">
    <property type="entry name" value="NAD(P)-binding Rossmann-fold domains"/>
    <property type="match status" value="1"/>
</dbReference>
<dbReference type="SUPFAM" id="SSF53223">
    <property type="entry name" value="Aminoacid dehydrogenase-like, N-terminal domain"/>
    <property type="match status" value="1"/>
</dbReference>
<dbReference type="Pfam" id="PF00390">
    <property type="entry name" value="malic"/>
    <property type="match status" value="1"/>
</dbReference>
<dbReference type="EMBL" id="KV417268">
    <property type="protein sequence ID" value="KZP00825.1"/>
    <property type="molecule type" value="Genomic_DNA"/>
</dbReference>
<dbReference type="Gene3D" id="3.40.50.10380">
    <property type="entry name" value="Malic enzyme, N-terminal domain"/>
    <property type="match status" value="1"/>
</dbReference>
<dbReference type="Proteomes" id="UP000076738">
    <property type="component" value="Unassembled WGS sequence"/>
</dbReference>
<dbReference type="InterPro" id="IPR036291">
    <property type="entry name" value="NAD(P)-bd_dom_sf"/>
</dbReference>
<dbReference type="InterPro" id="IPR046346">
    <property type="entry name" value="Aminoacid_DH-like_N_sf"/>
</dbReference>
<dbReference type="AlphaFoldDB" id="A0A167REK4"/>
<organism evidence="11 12">
    <name type="scientific">Calocera viscosa (strain TUFC12733)</name>
    <dbReference type="NCBI Taxonomy" id="1330018"/>
    <lineage>
        <taxon>Eukaryota</taxon>
        <taxon>Fungi</taxon>
        <taxon>Dikarya</taxon>
        <taxon>Basidiomycota</taxon>
        <taxon>Agaricomycotina</taxon>
        <taxon>Dacrymycetes</taxon>
        <taxon>Dacrymycetales</taxon>
        <taxon>Dacrymycetaceae</taxon>
        <taxon>Calocera</taxon>
    </lineage>
</organism>
<dbReference type="GO" id="GO:0005829">
    <property type="term" value="C:cytosol"/>
    <property type="evidence" value="ECO:0007669"/>
    <property type="project" value="TreeGrafter"/>
</dbReference>
<keyword evidence="4" id="KW-0520">NAD</keyword>
<dbReference type="PROSITE" id="PS00331">
    <property type="entry name" value="MALIC_ENZYMES"/>
    <property type="match status" value="1"/>
</dbReference>
<dbReference type="GO" id="GO:0006108">
    <property type="term" value="P:malate metabolic process"/>
    <property type="evidence" value="ECO:0007669"/>
    <property type="project" value="TreeGrafter"/>
</dbReference>
<comment type="cofactor">
    <cofactor evidence="1">
        <name>Mn(2+)</name>
        <dbReference type="ChEBI" id="CHEBI:29035"/>
    </cofactor>
</comment>
<feature type="binding site" evidence="7">
    <location>
        <position position="283"/>
    </location>
    <ligand>
        <name>a divalent metal cation</name>
        <dbReference type="ChEBI" id="CHEBI:60240"/>
    </ligand>
</feature>
<dbReference type="Pfam" id="PF03949">
    <property type="entry name" value="Malic_M"/>
    <property type="match status" value="1"/>
</dbReference>
<dbReference type="GO" id="GO:0046872">
    <property type="term" value="F:metal ion binding"/>
    <property type="evidence" value="ECO:0007669"/>
    <property type="project" value="UniProtKB-KW"/>
</dbReference>
<comment type="similarity">
    <text evidence="2 8">Belongs to the malic enzymes family.</text>
</comment>
<dbReference type="PANTHER" id="PTHR23406">
    <property type="entry name" value="MALIC ENZYME-RELATED"/>
    <property type="match status" value="1"/>
</dbReference>
<dbReference type="InterPro" id="IPR001891">
    <property type="entry name" value="Malic_OxRdtase"/>
</dbReference>
<dbReference type="SMART" id="SM00919">
    <property type="entry name" value="Malic_M"/>
    <property type="match status" value="1"/>
</dbReference>
<evidence type="ECO:0000313" key="12">
    <source>
        <dbReference type="Proteomes" id="UP000076738"/>
    </source>
</evidence>
<evidence type="ECO:0000256" key="1">
    <source>
        <dbReference type="ARBA" id="ARBA00001936"/>
    </source>
</evidence>
<evidence type="ECO:0000259" key="9">
    <source>
        <dbReference type="SMART" id="SM00919"/>
    </source>
</evidence>
<evidence type="ECO:0000256" key="6">
    <source>
        <dbReference type="PIRSR" id="PIRSR000106-2"/>
    </source>
</evidence>
<evidence type="ECO:0000256" key="4">
    <source>
        <dbReference type="ARBA" id="ARBA00023027"/>
    </source>
</evidence>
<dbReference type="GO" id="GO:0051287">
    <property type="term" value="F:NAD binding"/>
    <property type="evidence" value="ECO:0007669"/>
    <property type="project" value="InterPro"/>
</dbReference>
<evidence type="ECO:0000256" key="7">
    <source>
        <dbReference type="PIRSR" id="PIRSR000106-3"/>
    </source>
</evidence>
<proteinExistence type="inferred from homology"/>
<dbReference type="PIRSF" id="PIRSF000106">
    <property type="entry name" value="ME"/>
    <property type="match status" value="1"/>
</dbReference>
<dbReference type="CDD" id="cd05312">
    <property type="entry name" value="NAD_bind_1_malic_enz"/>
    <property type="match status" value="1"/>
</dbReference>
<gene>
    <name evidence="11" type="ORF">CALVIDRAFT_214583</name>
</gene>
<sequence>MIRGLGRIRNLPVRRLARCVSTETATSATKHLVPIQTQLRGEAILNNPRLNKGAAFTREERAIFGLEGFLPYDVHTIEQQVQRVLSQIDKQNTPLLKHAFLASLRDQNQVLFFRVMQAHLKDFLGILYTPTAGEAIQMYSRLFRRAAGCFVSFPNADGMRAQLEAHVEALDNKPDVNDAAPGPIDLVVVTDSESILGIGDQGVGGITISTSKAALYTLGAGLNPNRMLPVVLDVGTDRYELFSDDLYMGWKHTRVRGEPYNRFVDKFIKNCSELFPGALIHFEDFGPNNAYRLLDKYREKVPVFNDDIQGTGAVALAALISAGQITKTKLSEQRIVLYGCGSAGLGIVNQIRDGMILADGVSKAHANRQFWCVDRNGLLVQSMGQNLRPGQLEYARPDHEVYDWPHEVEEQEALRLIDVIRAVKPTVLIGTSTHARGFNEQIVREMAKYVDRPIIFPLSNPTSLCELDPLDGMHWTDFRALIATGSPFPPVMMPDGRMLKTAEANNALCFPALGLGTIISRSRTMSPGMIMAGVHALAQLSPVHDSPDAPGSLLPDLTDVRRVSVKVAAAVLQKAIEEGHARKEFDFKSEADVEEYIKTRMWDPVYRPIEPADEEVSRVGW</sequence>
<keyword evidence="12" id="KW-1185">Reference proteome</keyword>
<dbReference type="GO" id="GO:0004471">
    <property type="term" value="F:malate dehydrogenase (decarboxylating) (NAD+) activity"/>
    <property type="evidence" value="ECO:0007669"/>
    <property type="project" value="TreeGrafter"/>
</dbReference>